<dbReference type="AlphaFoldDB" id="A0A538U4A6"/>
<evidence type="ECO:0000313" key="9">
    <source>
        <dbReference type="Proteomes" id="UP000319836"/>
    </source>
</evidence>
<dbReference type="GO" id="GO:0000731">
    <property type="term" value="P:DNA synthesis involved in DNA repair"/>
    <property type="evidence" value="ECO:0007669"/>
    <property type="project" value="TreeGrafter"/>
</dbReference>
<dbReference type="InterPro" id="IPR003959">
    <property type="entry name" value="ATPase_AAA_core"/>
</dbReference>
<dbReference type="Proteomes" id="UP000319836">
    <property type="component" value="Unassembled WGS sequence"/>
</dbReference>
<dbReference type="Gene3D" id="3.40.50.300">
    <property type="entry name" value="P-loop containing nucleotide triphosphate hydrolases"/>
    <property type="match status" value="1"/>
</dbReference>
<dbReference type="InterPro" id="IPR027417">
    <property type="entry name" value="P-loop_NTPase"/>
</dbReference>
<sequence length="429" mass="46772">MRPQSFDELVGQEHLFAPGAPLALVRDGRHLSSMVLWGPPGSGKTTIARLIAKTTRVSFASFSAVLAGVKDVKETMARAAVERRRTGRPTVLFLDEIHRFNKAQQDAFLAYVERGDVVLIGATTENPSFEVNAALLSRARVVVLKELGAEDLERLIERAIADPRGLDGKVVVEREAIELLAQVADGDARRALNTLEIAAAAAEARGAPSGEAPSVAADDVRRALARRHLRYDRAGEEHYNLISALHKSLRDSDPHAGLYWLARMLAAGEDPLYVARRLVRFASEDVGNADPQALPLAVAAFQAYHQLGTPEGELALAQCAVYLATAPKSNAVYEAFGKAMEEVERSGSLPPPLVIRNAPTGLMKQLGYGAGYRYAHAEEGRISDQQHFPEELVGRRFYEPTGEGFEAEIARRMKAWEGLLRGKREGAEP</sequence>
<comment type="function">
    <text evidence="1">DNA-dependent ATPase that plays important roles in cellular responses to stalled DNA replication processes.</text>
</comment>
<dbReference type="EMBL" id="VBPA01000185">
    <property type="protein sequence ID" value="TMQ70730.1"/>
    <property type="molecule type" value="Genomic_DNA"/>
</dbReference>
<evidence type="ECO:0000256" key="2">
    <source>
        <dbReference type="ARBA" id="ARBA00008959"/>
    </source>
</evidence>
<dbReference type="InterPro" id="IPR003593">
    <property type="entry name" value="AAA+_ATPase"/>
</dbReference>
<dbReference type="GO" id="GO:0016887">
    <property type="term" value="F:ATP hydrolysis activity"/>
    <property type="evidence" value="ECO:0007669"/>
    <property type="project" value="InterPro"/>
</dbReference>
<organism evidence="8 9">
    <name type="scientific">Eiseniibacteriota bacterium</name>
    <dbReference type="NCBI Taxonomy" id="2212470"/>
    <lineage>
        <taxon>Bacteria</taxon>
        <taxon>Candidatus Eiseniibacteriota</taxon>
    </lineage>
</organism>
<dbReference type="InterPro" id="IPR051314">
    <property type="entry name" value="AAA_ATPase_RarA/MGS1/WRNIP1"/>
</dbReference>
<dbReference type="Pfam" id="PF12002">
    <property type="entry name" value="MgsA_C"/>
    <property type="match status" value="1"/>
</dbReference>
<evidence type="ECO:0000256" key="1">
    <source>
        <dbReference type="ARBA" id="ARBA00002393"/>
    </source>
</evidence>
<dbReference type="PANTHER" id="PTHR13779">
    <property type="entry name" value="WERNER HELICASE-INTERACTING PROTEIN 1 FAMILY MEMBER"/>
    <property type="match status" value="1"/>
</dbReference>
<dbReference type="SMART" id="SM00382">
    <property type="entry name" value="AAA"/>
    <property type="match status" value="1"/>
</dbReference>
<dbReference type="Gene3D" id="1.20.272.10">
    <property type="match status" value="1"/>
</dbReference>
<dbReference type="GO" id="GO:0006261">
    <property type="term" value="P:DNA-templated DNA replication"/>
    <property type="evidence" value="ECO:0007669"/>
    <property type="project" value="TreeGrafter"/>
</dbReference>
<dbReference type="InterPro" id="IPR032423">
    <property type="entry name" value="AAA_assoc_2"/>
</dbReference>
<dbReference type="SUPFAM" id="SSF48019">
    <property type="entry name" value="post-AAA+ oligomerization domain-like"/>
    <property type="match status" value="1"/>
</dbReference>
<evidence type="ECO:0000256" key="6">
    <source>
        <dbReference type="ARBA" id="ARBA00022840"/>
    </source>
</evidence>
<evidence type="ECO:0000259" key="7">
    <source>
        <dbReference type="SMART" id="SM00382"/>
    </source>
</evidence>
<dbReference type="InterPro" id="IPR021886">
    <property type="entry name" value="MgsA_C"/>
</dbReference>
<keyword evidence="5" id="KW-0547">Nucleotide-binding</keyword>
<dbReference type="Pfam" id="PF00004">
    <property type="entry name" value="AAA"/>
    <property type="match status" value="1"/>
</dbReference>
<dbReference type="Gene3D" id="1.10.8.60">
    <property type="match status" value="1"/>
</dbReference>
<feature type="domain" description="AAA+ ATPase" evidence="7">
    <location>
        <begin position="30"/>
        <end position="147"/>
    </location>
</feature>
<protein>
    <recommendedName>
        <fullName evidence="3">Replication-associated recombination protein A</fullName>
    </recommendedName>
</protein>
<dbReference type="GO" id="GO:0017116">
    <property type="term" value="F:single-stranded DNA helicase activity"/>
    <property type="evidence" value="ECO:0007669"/>
    <property type="project" value="TreeGrafter"/>
</dbReference>
<dbReference type="FunFam" id="1.20.272.10:FF:000001">
    <property type="entry name" value="Putative AAA family ATPase"/>
    <property type="match status" value="1"/>
</dbReference>
<comment type="caution">
    <text evidence="8">The sequence shown here is derived from an EMBL/GenBank/DDBJ whole genome shotgun (WGS) entry which is preliminary data.</text>
</comment>
<dbReference type="GO" id="GO:0003677">
    <property type="term" value="F:DNA binding"/>
    <property type="evidence" value="ECO:0007669"/>
    <property type="project" value="InterPro"/>
</dbReference>
<dbReference type="GO" id="GO:0005524">
    <property type="term" value="F:ATP binding"/>
    <property type="evidence" value="ECO:0007669"/>
    <property type="project" value="UniProtKB-KW"/>
</dbReference>
<dbReference type="PANTHER" id="PTHR13779:SF7">
    <property type="entry name" value="ATPASE WRNIP1"/>
    <property type="match status" value="1"/>
</dbReference>
<proteinExistence type="inferred from homology"/>
<dbReference type="Gene3D" id="1.10.3710.10">
    <property type="entry name" value="DNA polymerase III clamp loader subunits, C-terminal domain"/>
    <property type="match status" value="1"/>
</dbReference>
<dbReference type="GO" id="GO:0008047">
    <property type="term" value="F:enzyme activator activity"/>
    <property type="evidence" value="ECO:0007669"/>
    <property type="project" value="TreeGrafter"/>
</dbReference>
<gene>
    <name evidence="8" type="ORF">E6K80_07655</name>
</gene>
<dbReference type="Pfam" id="PF16193">
    <property type="entry name" value="AAA_assoc_2"/>
    <property type="match status" value="1"/>
</dbReference>
<dbReference type="InterPro" id="IPR008921">
    <property type="entry name" value="DNA_pol3_clamp-load_cplx_C"/>
</dbReference>
<keyword evidence="6" id="KW-0067">ATP-binding</keyword>
<evidence type="ECO:0000256" key="5">
    <source>
        <dbReference type="ARBA" id="ARBA00022741"/>
    </source>
</evidence>
<dbReference type="SUPFAM" id="SSF52540">
    <property type="entry name" value="P-loop containing nucleoside triphosphate hydrolases"/>
    <property type="match status" value="1"/>
</dbReference>
<evidence type="ECO:0000256" key="4">
    <source>
        <dbReference type="ARBA" id="ARBA00022705"/>
    </source>
</evidence>
<keyword evidence="4" id="KW-0235">DNA replication</keyword>
<comment type="similarity">
    <text evidence="2">Belongs to the AAA ATPase family. RarA/MGS1/WRNIP1 subfamily.</text>
</comment>
<dbReference type="FunFam" id="3.40.50.300:FF:000137">
    <property type="entry name" value="Replication-associated recombination protein A"/>
    <property type="match status" value="1"/>
</dbReference>
<dbReference type="CDD" id="cd00009">
    <property type="entry name" value="AAA"/>
    <property type="match status" value="1"/>
</dbReference>
<name>A0A538U4A6_UNCEI</name>
<evidence type="ECO:0000313" key="8">
    <source>
        <dbReference type="EMBL" id="TMQ70730.1"/>
    </source>
</evidence>
<dbReference type="CDD" id="cd18139">
    <property type="entry name" value="HLD_clamp_RarA"/>
    <property type="match status" value="1"/>
</dbReference>
<evidence type="ECO:0000256" key="3">
    <source>
        <dbReference type="ARBA" id="ARBA00020776"/>
    </source>
</evidence>
<reference evidence="8 9" key="1">
    <citation type="journal article" date="2019" name="Nat. Microbiol.">
        <title>Mediterranean grassland soil C-N compound turnover is dependent on rainfall and depth, and is mediated by genomically divergent microorganisms.</title>
        <authorList>
            <person name="Diamond S."/>
            <person name="Andeer P.F."/>
            <person name="Li Z."/>
            <person name="Crits-Christoph A."/>
            <person name="Burstein D."/>
            <person name="Anantharaman K."/>
            <person name="Lane K.R."/>
            <person name="Thomas B.C."/>
            <person name="Pan C."/>
            <person name="Northen T.R."/>
            <person name="Banfield J.F."/>
        </authorList>
    </citation>
    <scope>NUCLEOTIDE SEQUENCE [LARGE SCALE GENOMIC DNA]</scope>
    <source>
        <strain evidence="8">WS_10</strain>
    </source>
</reference>
<dbReference type="FunFam" id="1.10.8.60:FF:000029">
    <property type="entry name" value="Replication-associated recombination protein A"/>
    <property type="match status" value="1"/>
</dbReference>
<accession>A0A538U4A6</accession>